<evidence type="ECO:0000256" key="6">
    <source>
        <dbReference type="ARBA" id="ARBA00022827"/>
    </source>
</evidence>
<dbReference type="Pfam" id="PF01593">
    <property type="entry name" value="Amino_oxidase"/>
    <property type="match status" value="1"/>
</dbReference>
<dbReference type="STRING" id="669874.A0A1E4U1Q1"/>
<evidence type="ECO:0000256" key="4">
    <source>
        <dbReference type="ARBA" id="ARBA00012867"/>
    </source>
</evidence>
<dbReference type="EMBL" id="KV454011">
    <property type="protein sequence ID" value="ODV97828.1"/>
    <property type="molecule type" value="Genomic_DNA"/>
</dbReference>
<protein>
    <recommendedName>
        <fullName evidence="4 11">Protoporphyrinogen oxidase</fullName>
        <ecNumber evidence="4 11">1.3.3.4</ecNumber>
    </recommendedName>
</protein>
<dbReference type="InterPro" id="IPR050464">
    <property type="entry name" value="Zeta_carotene_desat/Oxidored"/>
</dbReference>
<dbReference type="Proteomes" id="UP000094236">
    <property type="component" value="Unassembled WGS sequence"/>
</dbReference>
<accession>A0A1E4U1Q1</accession>
<evidence type="ECO:0000313" key="14">
    <source>
        <dbReference type="EMBL" id="ODV97828.1"/>
    </source>
</evidence>
<evidence type="ECO:0000256" key="5">
    <source>
        <dbReference type="ARBA" id="ARBA00022630"/>
    </source>
</evidence>
<evidence type="ECO:0000256" key="1">
    <source>
        <dbReference type="ARBA" id="ARBA00002600"/>
    </source>
</evidence>
<evidence type="ECO:0000256" key="12">
    <source>
        <dbReference type="SAM" id="Phobius"/>
    </source>
</evidence>
<evidence type="ECO:0000256" key="9">
    <source>
        <dbReference type="ARBA" id="ARBA00023244"/>
    </source>
</evidence>
<dbReference type="AlphaFoldDB" id="A0A1E4U1Q1"/>
<name>A0A1E4U1Q1_PACTA</name>
<reference evidence="15" key="1">
    <citation type="submission" date="2016-05" db="EMBL/GenBank/DDBJ databases">
        <title>Comparative genomics of biotechnologically important yeasts.</title>
        <authorList>
            <consortium name="DOE Joint Genome Institute"/>
            <person name="Riley R."/>
            <person name="Haridas S."/>
            <person name="Wolfe K.H."/>
            <person name="Lopes M.R."/>
            <person name="Hittinger C.T."/>
            <person name="Goker M."/>
            <person name="Salamov A."/>
            <person name="Wisecaver J."/>
            <person name="Long T.M."/>
            <person name="Aerts A.L."/>
            <person name="Barry K."/>
            <person name="Choi C."/>
            <person name="Clum A."/>
            <person name="Coughlan A.Y."/>
            <person name="Deshpande S."/>
            <person name="Douglass A.P."/>
            <person name="Hanson S.J."/>
            <person name="Klenk H.-P."/>
            <person name="Labutti K."/>
            <person name="Lapidus A."/>
            <person name="Lindquist E."/>
            <person name="Lipzen A."/>
            <person name="Meier-Kolthoff J.P."/>
            <person name="Ohm R.A."/>
            <person name="Otillar R.P."/>
            <person name="Pangilinan J."/>
            <person name="Peng Y."/>
            <person name="Rokas A."/>
            <person name="Rosa C.A."/>
            <person name="Scheuner C."/>
            <person name="Sibirny A.A."/>
            <person name="Slot J.C."/>
            <person name="Stielow J.B."/>
            <person name="Sun H."/>
            <person name="Kurtzman C.P."/>
            <person name="Blackwell M."/>
            <person name="Grigoriev I.V."/>
            <person name="Jeffries T.W."/>
        </authorList>
    </citation>
    <scope>NUCLEOTIDE SEQUENCE [LARGE SCALE GENOMIC DNA]</scope>
    <source>
        <strain evidence="15">NRRL Y-2460</strain>
    </source>
</reference>
<keyword evidence="12" id="KW-1133">Transmembrane helix</keyword>
<keyword evidence="8 11" id="KW-0350">Heme biosynthesis</keyword>
<evidence type="ECO:0000313" key="15">
    <source>
        <dbReference type="Proteomes" id="UP000094236"/>
    </source>
</evidence>
<comment type="function">
    <text evidence="1 11">Catalyzes the 6-electron oxidation of protoporphyrinogen-IX to form protoporphyrin-IX.</text>
</comment>
<dbReference type="GO" id="GO:0005743">
    <property type="term" value="C:mitochondrial inner membrane"/>
    <property type="evidence" value="ECO:0007669"/>
    <property type="project" value="UniProtKB-SubCell"/>
</dbReference>
<dbReference type="PANTHER" id="PTHR42923">
    <property type="entry name" value="PROTOPORPHYRINOGEN OXIDASE"/>
    <property type="match status" value="1"/>
</dbReference>
<keyword evidence="7 11" id="KW-0560">Oxidoreductase</keyword>
<dbReference type="SUPFAM" id="SSF54373">
    <property type="entry name" value="FAD-linked reductases, C-terminal domain"/>
    <property type="match status" value="1"/>
</dbReference>
<comment type="similarity">
    <text evidence="3 11">Belongs to the protoporphyrinogen/coproporphyrinogen oxidase family. Protoporphyrinogen oxidase subfamily.</text>
</comment>
<dbReference type="UniPathway" id="UPA00251">
    <property type="reaction ID" value="UER00324"/>
</dbReference>
<gene>
    <name evidence="14" type="ORF">PACTADRAFT_78270</name>
</gene>
<keyword evidence="12" id="KW-0812">Transmembrane</keyword>
<keyword evidence="12" id="KW-0472">Membrane</keyword>
<feature type="domain" description="Amine oxidase" evidence="13">
    <location>
        <begin position="21"/>
        <end position="353"/>
    </location>
</feature>
<evidence type="ECO:0000256" key="7">
    <source>
        <dbReference type="ARBA" id="ARBA00023002"/>
    </source>
</evidence>
<dbReference type="SUPFAM" id="SSF51905">
    <property type="entry name" value="FAD/NAD(P)-binding domain"/>
    <property type="match status" value="1"/>
</dbReference>
<evidence type="ECO:0000256" key="8">
    <source>
        <dbReference type="ARBA" id="ARBA00023133"/>
    </source>
</evidence>
<dbReference type="EC" id="1.3.3.4" evidence="4 11"/>
<comment type="subcellular location">
    <subcellularLocation>
        <location evidence="11">Mitochondrion inner membrane</location>
    </subcellularLocation>
</comment>
<comment type="catalytic activity">
    <reaction evidence="10 11">
        <text>protoporphyrinogen IX + 3 O2 = protoporphyrin IX + 3 H2O2</text>
        <dbReference type="Rhea" id="RHEA:25576"/>
        <dbReference type="ChEBI" id="CHEBI:15379"/>
        <dbReference type="ChEBI" id="CHEBI:16240"/>
        <dbReference type="ChEBI" id="CHEBI:57306"/>
        <dbReference type="ChEBI" id="CHEBI:57307"/>
        <dbReference type="EC" id="1.3.3.4"/>
    </reaction>
</comment>
<comment type="pathway">
    <text evidence="2 11">Porphyrin-containing compound metabolism; protoporphyrin-IX biosynthesis; protoporphyrin-IX from protoporphyrinogen-IX: step 1/1.</text>
</comment>
<feature type="transmembrane region" description="Helical" evidence="12">
    <location>
        <begin position="12"/>
        <end position="30"/>
    </location>
</feature>
<keyword evidence="9 11" id="KW-0627">Porphyrin biosynthesis</keyword>
<proteinExistence type="inferred from homology"/>
<comment type="cofactor">
    <cofactor evidence="11">
        <name>FAD</name>
        <dbReference type="ChEBI" id="CHEBI:57692"/>
    </cofactor>
    <text evidence="11">Binds 1 FAD per subunit.</text>
</comment>
<keyword evidence="5 11" id="KW-0285">Flavoprotein</keyword>
<dbReference type="Gene3D" id="3.50.50.60">
    <property type="entry name" value="FAD/NAD(P)-binding domain"/>
    <property type="match status" value="1"/>
</dbReference>
<evidence type="ECO:0000256" key="10">
    <source>
        <dbReference type="ARBA" id="ARBA00047554"/>
    </source>
</evidence>
<dbReference type="NCBIfam" id="TIGR00562">
    <property type="entry name" value="proto_IX_ox"/>
    <property type="match status" value="1"/>
</dbReference>
<organism evidence="14 15">
    <name type="scientific">Pachysolen tannophilus NRRL Y-2460</name>
    <dbReference type="NCBI Taxonomy" id="669874"/>
    <lineage>
        <taxon>Eukaryota</taxon>
        <taxon>Fungi</taxon>
        <taxon>Dikarya</taxon>
        <taxon>Ascomycota</taxon>
        <taxon>Saccharomycotina</taxon>
        <taxon>Pichiomycetes</taxon>
        <taxon>Pachysolenaceae</taxon>
        <taxon>Pachysolen</taxon>
    </lineage>
</organism>
<dbReference type="OrthoDB" id="438553at2759"/>
<dbReference type="InterPro" id="IPR004572">
    <property type="entry name" value="Protoporphyrinogen_oxidase"/>
</dbReference>
<keyword evidence="6 11" id="KW-0274">FAD</keyword>
<dbReference type="GO" id="GO:0006782">
    <property type="term" value="P:protoporphyrinogen IX biosynthetic process"/>
    <property type="evidence" value="ECO:0007669"/>
    <property type="project" value="UniProtKB-UniRule"/>
</dbReference>
<evidence type="ECO:0000256" key="3">
    <source>
        <dbReference type="ARBA" id="ARBA00010551"/>
    </source>
</evidence>
<evidence type="ECO:0000256" key="2">
    <source>
        <dbReference type="ARBA" id="ARBA00005073"/>
    </source>
</evidence>
<sequence length="573" mass="65509">MSIASRSLQKNLTVGVIGSGISGLSFTYFLSQLRPDLNFIVFEKQKEVGGYIHSETKTYGKDANSSLKKSVILEKGPRTLRGSSDGTLLILDTLLKLGQKEKIYAVHSKSPGNKKYLLSYEKNSNDEALTEVPNSVETLFKFLFSSLTKYSIINIFLEMFRKKKKDFSKDESIEAFFKRRFDKYLNENIASAMIHGIYAGDTSKLSFQTIMPKLAELEKTDRSILLGLLKQNYKAFTTKKLEKSGKEECQIELSKNLKDYSKYISSPSIPFINLKKFLKNYPIISFKETGISILTKVLYENLKKNPKVKFLFEQDIESISKNENGKLSLKTLQKVYELDHIRSTINSHSLASLISTSLLAKDLQKLNYSDILLVNLFIPKNLLYTEGFGYLVPKSSILKHNYLLGCIFDSSIEKHSFRLFENNRLLVNLINYPKIKQEEINSLTYSDFSKKKPADLGYTKLTLMYGGIYNKEVLSQSYNQLFKKVNKILEDQFNIDLNVYKDENGFILEKTVIENCIPQYEVGYNDLYENVMKNLQSEFEGKLSIGGMSFNKAKSIGVPDCFMDSFESSIELK</sequence>
<dbReference type="PANTHER" id="PTHR42923:SF3">
    <property type="entry name" value="PROTOPORPHYRINOGEN OXIDASE"/>
    <property type="match status" value="1"/>
</dbReference>
<dbReference type="GO" id="GO:0004729">
    <property type="term" value="F:oxygen-dependent protoporphyrinogen oxidase activity"/>
    <property type="evidence" value="ECO:0007669"/>
    <property type="project" value="UniProtKB-UniRule"/>
</dbReference>
<dbReference type="InterPro" id="IPR036188">
    <property type="entry name" value="FAD/NAD-bd_sf"/>
</dbReference>
<dbReference type="InterPro" id="IPR002937">
    <property type="entry name" value="Amino_oxidase"/>
</dbReference>
<evidence type="ECO:0000256" key="11">
    <source>
        <dbReference type="RuleBase" id="RU367069"/>
    </source>
</evidence>
<evidence type="ECO:0000259" key="13">
    <source>
        <dbReference type="Pfam" id="PF01593"/>
    </source>
</evidence>
<keyword evidence="15" id="KW-1185">Reference proteome</keyword>